<evidence type="ECO:0008006" key="4">
    <source>
        <dbReference type="Google" id="ProtNLM"/>
    </source>
</evidence>
<evidence type="ECO:0000313" key="2">
    <source>
        <dbReference type="Ensembl" id="ENSKMAP00000013428.1"/>
    </source>
</evidence>
<proteinExistence type="predicted"/>
<evidence type="ECO:0000256" key="1">
    <source>
        <dbReference type="SAM" id="SignalP"/>
    </source>
</evidence>
<accession>A0A3Q3AA83</accession>
<keyword evidence="3" id="KW-1185">Reference proteome</keyword>
<feature type="chain" id="PRO_5018639550" description="Secreted protein" evidence="1">
    <location>
        <begin position="21"/>
        <end position="70"/>
    </location>
</feature>
<organism evidence="2 3">
    <name type="scientific">Kryptolebias marmoratus</name>
    <name type="common">Mangrove killifish</name>
    <name type="synonym">Rivulus marmoratus</name>
    <dbReference type="NCBI Taxonomy" id="37003"/>
    <lineage>
        <taxon>Eukaryota</taxon>
        <taxon>Metazoa</taxon>
        <taxon>Chordata</taxon>
        <taxon>Craniata</taxon>
        <taxon>Vertebrata</taxon>
        <taxon>Euteleostomi</taxon>
        <taxon>Actinopterygii</taxon>
        <taxon>Neopterygii</taxon>
        <taxon>Teleostei</taxon>
        <taxon>Neoteleostei</taxon>
        <taxon>Acanthomorphata</taxon>
        <taxon>Ovalentaria</taxon>
        <taxon>Atherinomorphae</taxon>
        <taxon>Cyprinodontiformes</taxon>
        <taxon>Rivulidae</taxon>
        <taxon>Kryptolebias</taxon>
    </lineage>
</organism>
<keyword evidence="1" id="KW-0732">Signal</keyword>
<reference evidence="2" key="2">
    <citation type="submission" date="2025-09" db="UniProtKB">
        <authorList>
            <consortium name="Ensembl"/>
        </authorList>
    </citation>
    <scope>IDENTIFICATION</scope>
</reference>
<name>A0A3Q3AA83_KRYMA</name>
<reference evidence="2" key="1">
    <citation type="submission" date="2025-08" db="UniProtKB">
        <authorList>
            <consortium name="Ensembl"/>
        </authorList>
    </citation>
    <scope>IDENTIFICATION</scope>
</reference>
<dbReference type="Proteomes" id="UP000264800">
    <property type="component" value="Unplaced"/>
</dbReference>
<feature type="signal peptide" evidence="1">
    <location>
        <begin position="1"/>
        <end position="20"/>
    </location>
</feature>
<evidence type="ECO:0000313" key="3">
    <source>
        <dbReference type="Proteomes" id="UP000264800"/>
    </source>
</evidence>
<dbReference type="Ensembl" id="ENSKMAT00000013635.1">
    <property type="protein sequence ID" value="ENSKMAP00000013428.1"/>
    <property type="gene ID" value="ENSKMAG00000010079.1"/>
</dbReference>
<protein>
    <recommendedName>
        <fullName evidence="4">Secreted protein</fullName>
    </recommendedName>
</protein>
<dbReference type="AlphaFoldDB" id="A0A3Q3AA83"/>
<sequence>MFVLHKHLSLLLWFFFPTNIFNLSTRTELCERNLKASQFENRRRRIFFFLTFQALSPLRSPSPHFPGPKH</sequence>